<dbReference type="PANTHER" id="PTHR30371:SF0">
    <property type="entry name" value="SEC-INDEPENDENT PROTEIN TRANSLOCASE PROTEIN TATC, CHLOROPLASTIC-RELATED"/>
    <property type="match status" value="1"/>
</dbReference>
<dbReference type="GO" id="GO:0009977">
    <property type="term" value="F:proton motive force dependent protein transmembrane transporter activity"/>
    <property type="evidence" value="ECO:0007669"/>
    <property type="project" value="TreeGrafter"/>
</dbReference>
<keyword evidence="5" id="KW-0813">Transport</keyword>
<feature type="transmembrane region" description="Helical" evidence="5">
    <location>
        <begin position="163"/>
        <end position="189"/>
    </location>
</feature>
<feature type="transmembrane region" description="Helical" evidence="5">
    <location>
        <begin position="28"/>
        <end position="46"/>
    </location>
</feature>
<dbReference type="Pfam" id="PF00902">
    <property type="entry name" value="TatC"/>
    <property type="match status" value="1"/>
</dbReference>
<dbReference type="EMBL" id="FONL01000003">
    <property type="protein sequence ID" value="SFE27022.1"/>
    <property type="molecule type" value="Genomic_DNA"/>
</dbReference>
<keyword evidence="7" id="KW-1185">Reference proteome</keyword>
<organism evidence="6 7">
    <name type="scientific">Succiniclasticum ruminis DSM 9236</name>
    <dbReference type="NCBI Taxonomy" id="1123323"/>
    <lineage>
        <taxon>Bacteria</taxon>
        <taxon>Bacillati</taxon>
        <taxon>Bacillota</taxon>
        <taxon>Negativicutes</taxon>
        <taxon>Acidaminococcales</taxon>
        <taxon>Acidaminococcaceae</taxon>
        <taxon>Succiniclasticum</taxon>
    </lineage>
</organism>
<dbReference type="HAMAP" id="MF_00902">
    <property type="entry name" value="TatC"/>
    <property type="match status" value="1"/>
</dbReference>
<evidence type="ECO:0000313" key="7">
    <source>
        <dbReference type="Proteomes" id="UP000198896"/>
    </source>
</evidence>
<proteinExistence type="inferred from homology"/>
<dbReference type="OrthoDB" id="9777044at2"/>
<feature type="transmembrane region" description="Helical" evidence="5">
    <location>
        <begin position="201"/>
        <end position="216"/>
    </location>
</feature>
<dbReference type="STRING" id="1123323.SAMN05216245_103150"/>
<evidence type="ECO:0000256" key="2">
    <source>
        <dbReference type="ARBA" id="ARBA00022692"/>
    </source>
</evidence>
<evidence type="ECO:0000256" key="4">
    <source>
        <dbReference type="ARBA" id="ARBA00023136"/>
    </source>
</evidence>
<dbReference type="GO" id="GO:0033281">
    <property type="term" value="C:TAT protein transport complex"/>
    <property type="evidence" value="ECO:0007669"/>
    <property type="project" value="UniProtKB-UniRule"/>
</dbReference>
<dbReference type="GO" id="GO:0043953">
    <property type="term" value="P:protein transport by the Tat complex"/>
    <property type="evidence" value="ECO:0007669"/>
    <property type="project" value="UniProtKB-UniRule"/>
</dbReference>
<protein>
    <recommendedName>
        <fullName evidence="5">Sec-independent protein translocase protein TatC</fullName>
    </recommendedName>
</protein>
<gene>
    <name evidence="5" type="primary">tatC</name>
    <name evidence="6" type="ORF">SAMN05216245_103150</name>
</gene>
<dbReference type="PANTHER" id="PTHR30371">
    <property type="entry name" value="SEC-INDEPENDENT PROTEIN TRANSLOCASE PROTEIN TATC"/>
    <property type="match status" value="1"/>
</dbReference>
<evidence type="ECO:0000256" key="5">
    <source>
        <dbReference type="HAMAP-Rule" id="MF_00902"/>
    </source>
</evidence>
<evidence type="ECO:0000313" key="6">
    <source>
        <dbReference type="EMBL" id="SFE27022.1"/>
    </source>
</evidence>
<dbReference type="GO" id="GO:0065002">
    <property type="term" value="P:intracellular protein transmembrane transport"/>
    <property type="evidence" value="ECO:0007669"/>
    <property type="project" value="TreeGrafter"/>
</dbReference>
<accession>A0A1I1Z630</accession>
<comment type="caution">
    <text evidence="5">Lacks conserved residue(s) required for the propagation of feature annotation.</text>
</comment>
<dbReference type="InterPro" id="IPR002033">
    <property type="entry name" value="TatC"/>
</dbReference>
<dbReference type="Proteomes" id="UP000198896">
    <property type="component" value="Unassembled WGS sequence"/>
</dbReference>
<keyword evidence="5" id="KW-0811">Translocation</keyword>
<dbReference type="PRINTS" id="PR01840">
    <property type="entry name" value="TATCFAMILY"/>
</dbReference>
<sequence>MNPRELQLQKNNIDMDVWEHVGELRRRLIRCIATVVFTFAVLIYIGPERVMDAVVAPVKEQGVQLIYLGLADALYVQLKVVFLCAVVLAAPVLLWQIWAFVRPALYPEERKLAIGWAVFSLLLFAAGVAFGYGVVFLSALGFFVYAGAGTAMPLFAIDRYVNFLLGFVIPFGLIFEMPLACTIAAKAGVLNADTLRRGRRFAVLLSFIVSALLTPPDVLSQIMMAVPTILLFECSIYCTGWAERSFAEKKVGSVHF</sequence>
<comment type="subunit">
    <text evidence="5">Forms a complex with TatA.</text>
</comment>
<feature type="transmembrane region" description="Helical" evidence="5">
    <location>
        <begin position="80"/>
        <end position="101"/>
    </location>
</feature>
<dbReference type="AlphaFoldDB" id="A0A1I1Z630"/>
<keyword evidence="4 5" id="KW-0472">Membrane</keyword>
<evidence type="ECO:0000256" key="1">
    <source>
        <dbReference type="ARBA" id="ARBA00004141"/>
    </source>
</evidence>
<dbReference type="NCBIfam" id="TIGR00945">
    <property type="entry name" value="tatC"/>
    <property type="match status" value="1"/>
</dbReference>
<keyword evidence="3 5" id="KW-1133">Transmembrane helix</keyword>
<comment type="similarity">
    <text evidence="5">Belongs to the TatC family.</text>
</comment>
<evidence type="ECO:0000256" key="3">
    <source>
        <dbReference type="ARBA" id="ARBA00022989"/>
    </source>
</evidence>
<comment type="subcellular location">
    <subcellularLocation>
        <location evidence="5">Cell membrane</location>
        <topology evidence="5">Multi-pass membrane protein</topology>
    </subcellularLocation>
    <subcellularLocation>
        <location evidence="1">Membrane</location>
        <topology evidence="1">Multi-pass membrane protein</topology>
    </subcellularLocation>
</comment>
<reference evidence="6 7" key="1">
    <citation type="submission" date="2016-10" db="EMBL/GenBank/DDBJ databases">
        <authorList>
            <person name="de Groot N.N."/>
        </authorList>
    </citation>
    <scope>NUCLEOTIDE SEQUENCE [LARGE SCALE GENOMIC DNA]</scope>
    <source>
        <strain evidence="6 7">DSM 9236</strain>
    </source>
</reference>
<feature type="transmembrane region" description="Helical" evidence="5">
    <location>
        <begin position="113"/>
        <end position="143"/>
    </location>
</feature>
<keyword evidence="5" id="KW-1003">Cell membrane</keyword>
<comment type="function">
    <text evidence="5">Part of the twin-arginine translocation (Tat) system that transports large folded proteins containing a characteristic twin-arginine motif in their signal peptide across membranes.</text>
</comment>
<name>A0A1I1Z630_9FIRM</name>
<dbReference type="RefSeq" id="WP_093912978.1">
    <property type="nucleotide sequence ID" value="NZ_FONL01000003.1"/>
</dbReference>
<keyword evidence="2 5" id="KW-0812">Transmembrane</keyword>
<keyword evidence="5" id="KW-0653">Protein transport</keyword>